<dbReference type="InterPro" id="IPR034741">
    <property type="entry name" value="Terpene_cyclase-like_1_C"/>
</dbReference>
<dbReference type="InterPro" id="IPR001906">
    <property type="entry name" value="Terpene_synth_N"/>
</dbReference>
<dbReference type="eggNOG" id="ENOG502QUCN">
    <property type="taxonomic scope" value="Eukaryota"/>
</dbReference>
<dbReference type="InterPro" id="IPR005630">
    <property type="entry name" value="Terpene_synthase_metal-bd"/>
</dbReference>
<accession>A0A061F809</accession>
<keyword evidence="8" id="KW-1185">Reference proteome</keyword>
<dbReference type="Gramene" id="EOY12837">
    <property type="protein sequence ID" value="EOY12837"/>
    <property type="gene ID" value="TCM_031354"/>
</dbReference>
<sequence>MLSLYEATHLRVHGEDILEEALAFTTTHLQSVAATSASSLSKQISHALRQSLHKNLPRLEANRYIRSCQEDPLHNEVLLRFAKLDFNILQREHRKELCDIARWWKDLDVPRKLPFARDRITECYFWILGVYFEPEYFLGRKILTKAIAMASILDDIYDVHGTIKELELLTEAIGTWDISAIKHLPEYMKVFYEALLDVYNDIEKYMIDEGKLYRMHYAKEVVKDLARAYLIEAKWFHYKYVPTMEEYMEDVFDWILSNPKMITASSIICRLTDDIVSHEFEQKRGHVASSVECYMKQHDTTRQKAVDEFYRQISEAWKDVNEECLHPTSVPMPLLMRIINLARVIDVAYKDGDGYTFSGILLKDFVASLLVDPMPL</sequence>
<dbReference type="GO" id="GO:0046246">
    <property type="term" value="P:terpene biosynthetic process"/>
    <property type="evidence" value="ECO:0000318"/>
    <property type="project" value="GO_Central"/>
</dbReference>
<evidence type="ECO:0000256" key="2">
    <source>
        <dbReference type="ARBA" id="ARBA00022723"/>
    </source>
</evidence>
<dbReference type="Pfam" id="PF03936">
    <property type="entry name" value="Terpene_synth_C"/>
    <property type="match status" value="2"/>
</dbReference>
<dbReference type="InterPro" id="IPR044814">
    <property type="entry name" value="Terpene_cyclase_plant_C1"/>
</dbReference>
<dbReference type="GO" id="GO:0000287">
    <property type="term" value="F:magnesium ion binding"/>
    <property type="evidence" value="ECO:0007669"/>
    <property type="project" value="InterPro"/>
</dbReference>
<comment type="cofactor">
    <cofactor evidence="1">
        <name>Mg(2+)</name>
        <dbReference type="ChEBI" id="CHEBI:18420"/>
    </cofactor>
</comment>
<reference evidence="7 8" key="1">
    <citation type="journal article" date="2013" name="Genome Biol.">
        <title>The genome sequence of the most widely cultivated cacao type and its use to identify candidate genes regulating pod color.</title>
        <authorList>
            <person name="Motamayor J.C."/>
            <person name="Mockaitis K."/>
            <person name="Schmutz J."/>
            <person name="Haiminen N."/>
            <person name="Iii D.L."/>
            <person name="Cornejo O."/>
            <person name="Findley S.D."/>
            <person name="Zheng P."/>
            <person name="Utro F."/>
            <person name="Royaert S."/>
            <person name="Saski C."/>
            <person name="Jenkins J."/>
            <person name="Podicheti R."/>
            <person name="Zhao M."/>
            <person name="Scheffler B.E."/>
            <person name="Stack J.C."/>
            <person name="Feltus F.A."/>
            <person name="Mustiga G.M."/>
            <person name="Amores F."/>
            <person name="Phillips W."/>
            <person name="Marelli J.P."/>
            <person name="May G.D."/>
            <person name="Shapiro H."/>
            <person name="Ma J."/>
            <person name="Bustamante C.D."/>
            <person name="Schnell R.J."/>
            <person name="Main D."/>
            <person name="Gilbert D."/>
            <person name="Parida L."/>
            <person name="Kuhn D.N."/>
        </authorList>
    </citation>
    <scope>NUCLEOTIDE SEQUENCE [LARGE SCALE GENOMIC DNA]</scope>
    <source>
        <strain evidence="8">cv. Matina 1-6</strain>
    </source>
</reference>
<name>A0A061F809_THECC</name>
<evidence type="ECO:0000256" key="3">
    <source>
        <dbReference type="ARBA" id="ARBA00022842"/>
    </source>
</evidence>
<dbReference type="InterPro" id="IPR008949">
    <property type="entry name" value="Isoprenoid_synthase_dom_sf"/>
</dbReference>
<feature type="domain" description="Terpene synthase metal-binding" evidence="6">
    <location>
        <begin position="250"/>
        <end position="319"/>
    </location>
</feature>
<dbReference type="PANTHER" id="PTHR31225">
    <property type="entry name" value="OS04G0344100 PROTEIN-RELATED"/>
    <property type="match status" value="1"/>
</dbReference>
<dbReference type="Gene3D" id="1.10.600.10">
    <property type="entry name" value="Farnesyl Diphosphate Synthase"/>
    <property type="match status" value="2"/>
</dbReference>
<evidence type="ECO:0000256" key="4">
    <source>
        <dbReference type="ARBA" id="ARBA00023239"/>
    </source>
</evidence>
<dbReference type="SFLD" id="SFLDG01019">
    <property type="entry name" value="Terpene_Cyclase_Like_1_C_Termi"/>
    <property type="match status" value="1"/>
</dbReference>
<evidence type="ECO:0000259" key="6">
    <source>
        <dbReference type="Pfam" id="PF03936"/>
    </source>
</evidence>
<keyword evidence="4" id="KW-0456">Lyase</keyword>
<dbReference type="Pfam" id="PF01397">
    <property type="entry name" value="Terpene_synth"/>
    <property type="match status" value="1"/>
</dbReference>
<dbReference type="GO" id="GO:0010333">
    <property type="term" value="F:terpene synthase activity"/>
    <property type="evidence" value="ECO:0000318"/>
    <property type="project" value="GO_Central"/>
</dbReference>
<dbReference type="Gene3D" id="1.50.10.130">
    <property type="entry name" value="Terpene synthase, N-terminal domain"/>
    <property type="match status" value="1"/>
</dbReference>
<dbReference type="OMA" id="QCLAMKH"/>
<proteinExistence type="predicted"/>
<dbReference type="STRING" id="3641.A0A061F809"/>
<dbReference type="InParanoid" id="A0A061F809"/>
<dbReference type="Proteomes" id="UP000026915">
    <property type="component" value="Chromosome 7"/>
</dbReference>
<dbReference type="CDD" id="cd00684">
    <property type="entry name" value="Terpene_cyclase_plant_C1"/>
    <property type="match status" value="1"/>
</dbReference>
<keyword evidence="2" id="KW-0479">Metal-binding</keyword>
<dbReference type="SFLD" id="SFLDS00005">
    <property type="entry name" value="Isoprenoid_Synthase_Type_I"/>
    <property type="match status" value="1"/>
</dbReference>
<evidence type="ECO:0000259" key="5">
    <source>
        <dbReference type="Pfam" id="PF01397"/>
    </source>
</evidence>
<dbReference type="GO" id="GO:0016102">
    <property type="term" value="P:diterpenoid biosynthetic process"/>
    <property type="evidence" value="ECO:0007669"/>
    <property type="project" value="InterPro"/>
</dbReference>
<dbReference type="InterPro" id="IPR050148">
    <property type="entry name" value="Terpene_synthase-like"/>
</dbReference>
<evidence type="ECO:0000313" key="8">
    <source>
        <dbReference type="Proteomes" id="UP000026915"/>
    </source>
</evidence>
<dbReference type="InterPro" id="IPR008930">
    <property type="entry name" value="Terpenoid_cyclase/PrenylTrfase"/>
</dbReference>
<dbReference type="InterPro" id="IPR036965">
    <property type="entry name" value="Terpene_synth_N_sf"/>
</dbReference>
<dbReference type="SUPFAM" id="SSF48239">
    <property type="entry name" value="Terpenoid cyclases/Protein prenyltransferases"/>
    <property type="match status" value="1"/>
</dbReference>
<protein>
    <submittedName>
        <fullName evidence="7">Terpene synthase 21, putative isoform 1</fullName>
    </submittedName>
</protein>
<feature type="domain" description="Terpene synthase N-terminal" evidence="5">
    <location>
        <begin position="1"/>
        <end position="48"/>
    </location>
</feature>
<evidence type="ECO:0000313" key="7">
    <source>
        <dbReference type="EMBL" id="EOY12837.1"/>
    </source>
</evidence>
<dbReference type="PANTHER" id="PTHR31225:SF221">
    <property type="entry name" value="(-)-GERMACRENE D SYNTHASE"/>
    <property type="match status" value="1"/>
</dbReference>
<keyword evidence="3" id="KW-0460">Magnesium</keyword>
<dbReference type="AlphaFoldDB" id="A0A061F809"/>
<organism evidence="7 8">
    <name type="scientific">Theobroma cacao</name>
    <name type="common">Cacao</name>
    <name type="synonym">Cocoa</name>
    <dbReference type="NCBI Taxonomy" id="3641"/>
    <lineage>
        <taxon>Eukaryota</taxon>
        <taxon>Viridiplantae</taxon>
        <taxon>Streptophyta</taxon>
        <taxon>Embryophyta</taxon>
        <taxon>Tracheophyta</taxon>
        <taxon>Spermatophyta</taxon>
        <taxon>Magnoliopsida</taxon>
        <taxon>eudicotyledons</taxon>
        <taxon>Gunneridae</taxon>
        <taxon>Pentapetalae</taxon>
        <taxon>rosids</taxon>
        <taxon>malvids</taxon>
        <taxon>Malvales</taxon>
        <taxon>Malvaceae</taxon>
        <taxon>Byttnerioideae</taxon>
        <taxon>Theobroma</taxon>
    </lineage>
</organism>
<feature type="domain" description="Terpene synthase metal-binding" evidence="6">
    <location>
        <begin position="105"/>
        <end position="249"/>
    </location>
</feature>
<dbReference type="SUPFAM" id="SSF48576">
    <property type="entry name" value="Terpenoid synthases"/>
    <property type="match status" value="1"/>
</dbReference>
<gene>
    <name evidence="7" type="ORF">TCM_031354</name>
</gene>
<dbReference type="EMBL" id="CM001885">
    <property type="protein sequence ID" value="EOY12837.1"/>
    <property type="molecule type" value="Genomic_DNA"/>
</dbReference>
<evidence type="ECO:0000256" key="1">
    <source>
        <dbReference type="ARBA" id="ARBA00001946"/>
    </source>
</evidence>